<dbReference type="eggNOG" id="ENOG502Z8PC">
    <property type="taxonomic scope" value="Bacteria"/>
</dbReference>
<dbReference type="AlphaFoldDB" id="A0A0P7WXU2"/>
<proteinExistence type="predicted"/>
<dbReference type="STRING" id="1305737.GCA_000526355_03024"/>
<comment type="caution">
    <text evidence="1">The sequence shown here is derived from an EMBL/GenBank/DDBJ whole genome shotgun (WGS) entry which is preliminary data.</text>
</comment>
<reference evidence="1 2" key="1">
    <citation type="submission" date="2015-09" db="EMBL/GenBank/DDBJ databases">
        <title>Identification and resolution of microdiversity through metagenomic sequencing of parallel consortia.</title>
        <authorList>
            <person name="Nelson W.C."/>
            <person name="Romine M.F."/>
            <person name="Lindemann S.R."/>
        </authorList>
    </citation>
    <scope>NUCLEOTIDE SEQUENCE [LARGE SCALE GENOMIC DNA]</scope>
    <source>
        <strain evidence="1">HL-49</strain>
    </source>
</reference>
<name>A0A0P7WXU2_9BACT</name>
<evidence type="ECO:0000313" key="2">
    <source>
        <dbReference type="Proteomes" id="UP000050421"/>
    </source>
</evidence>
<feature type="non-terminal residue" evidence="1">
    <location>
        <position position="99"/>
    </location>
</feature>
<sequence>MLLSMCGVLLFGMPTYAQKQTQEKVRPEKADQDFVDHTYKPLTLKLNDDGSKYIRFLLWNQMWARVIQNNPGTLDVAGSPQSTTTDIGIRRARVLAYAE</sequence>
<dbReference type="EMBL" id="LJXT01000183">
    <property type="protein sequence ID" value="KPQ06086.1"/>
    <property type="molecule type" value="Genomic_DNA"/>
</dbReference>
<gene>
    <name evidence="1" type="ORF">HLUCCX10_17840</name>
</gene>
<protein>
    <submittedName>
        <fullName evidence="1">Short chain amide porin</fullName>
    </submittedName>
</protein>
<dbReference type="Proteomes" id="UP000050421">
    <property type="component" value="Unassembled WGS sequence"/>
</dbReference>
<evidence type="ECO:0000313" key="1">
    <source>
        <dbReference type="EMBL" id="KPQ06086.1"/>
    </source>
</evidence>
<organism evidence="1 2">
    <name type="scientific">Algoriphagus marincola HL-49</name>
    <dbReference type="NCBI Taxonomy" id="1305737"/>
    <lineage>
        <taxon>Bacteria</taxon>
        <taxon>Pseudomonadati</taxon>
        <taxon>Bacteroidota</taxon>
        <taxon>Cytophagia</taxon>
        <taxon>Cytophagales</taxon>
        <taxon>Cyclobacteriaceae</taxon>
        <taxon>Algoriphagus</taxon>
    </lineage>
</organism>
<accession>A0A0P7WXU2</accession>